<dbReference type="Pfam" id="PF00535">
    <property type="entry name" value="Glycos_transf_2"/>
    <property type="match status" value="1"/>
</dbReference>
<feature type="domain" description="Glycosyltransferase 2-like" evidence="2">
    <location>
        <begin position="4"/>
        <end position="113"/>
    </location>
</feature>
<protein>
    <submittedName>
        <fullName evidence="4">Glycosyl transferase</fullName>
    </submittedName>
</protein>
<evidence type="ECO:0000259" key="2">
    <source>
        <dbReference type="Pfam" id="PF00535"/>
    </source>
</evidence>
<reference evidence="5" key="1">
    <citation type="submission" date="2017-04" db="EMBL/GenBank/DDBJ databases">
        <title>Function of individual gut microbiota members based on whole genome sequencing of pure cultures obtained from chicken caecum.</title>
        <authorList>
            <person name="Medvecky M."/>
            <person name="Cejkova D."/>
            <person name="Polansky O."/>
            <person name="Karasova D."/>
            <person name="Kubasova T."/>
            <person name="Cizek A."/>
            <person name="Rychlik I."/>
        </authorList>
    </citation>
    <scope>NUCLEOTIDE SEQUENCE [LARGE SCALE GENOMIC DNA]</scope>
    <source>
        <strain evidence="5">An199</strain>
    </source>
</reference>
<evidence type="ECO:0000256" key="1">
    <source>
        <dbReference type="ARBA" id="ARBA00022679"/>
    </source>
</evidence>
<dbReference type="Gene3D" id="3.90.550.10">
    <property type="entry name" value="Spore Coat Polysaccharide Biosynthesis Protein SpsA, Chain A"/>
    <property type="match status" value="1"/>
</dbReference>
<dbReference type="EMBL" id="NFJX01000032">
    <property type="protein sequence ID" value="OUP14452.1"/>
    <property type="molecule type" value="Genomic_DNA"/>
</dbReference>
<sequence>MRVSLIISTYNRPETLRVCLDSVFHQTYKPDEIIIGDDGSTEDTKILIDVFKSHSPIPIIHLWHEDKGFRLAMMRNKCMARAIGEYIIEIDGDVFLHPRFVEDHVSFARKGHYLKGGRVNLGRRLTECICEEGIYRPIKPWTRGIESKPENAIHFLMLSLFLSERYRKRRSPALGCNISFFKEDILRINGYDEFFEGWGGEDEDLGNRLLNSGCKKRYLKFSGIVYHLWHEDKFMYNLERNFTYKDERNRRNAIFCENGIDKYL</sequence>
<evidence type="ECO:0000313" key="4">
    <source>
        <dbReference type="EMBL" id="OUP14452.1"/>
    </source>
</evidence>
<keyword evidence="1 4" id="KW-0808">Transferase</keyword>
<dbReference type="RefSeq" id="WP_036609888.1">
    <property type="nucleotide sequence ID" value="NZ_CP081908.1"/>
</dbReference>
<dbReference type="SUPFAM" id="SSF53448">
    <property type="entry name" value="Nucleotide-diphospho-sugar transferases"/>
    <property type="match status" value="1"/>
</dbReference>
<accession>A0A1Y4ICD8</accession>
<proteinExistence type="predicted"/>
<dbReference type="Proteomes" id="UP000195950">
    <property type="component" value="Unassembled WGS sequence"/>
</dbReference>
<evidence type="ECO:0000259" key="3">
    <source>
        <dbReference type="Pfam" id="PF02709"/>
    </source>
</evidence>
<comment type="caution">
    <text evidence="4">The sequence shown here is derived from an EMBL/GenBank/DDBJ whole genome shotgun (WGS) entry which is preliminary data.</text>
</comment>
<name>A0A1Y4ICD8_PARDI</name>
<dbReference type="InterPro" id="IPR027791">
    <property type="entry name" value="Galactosyl_T_C"/>
</dbReference>
<feature type="domain" description="Galactosyltransferase C-terminal" evidence="3">
    <location>
        <begin position="165"/>
        <end position="230"/>
    </location>
</feature>
<evidence type="ECO:0000313" key="5">
    <source>
        <dbReference type="Proteomes" id="UP000195950"/>
    </source>
</evidence>
<dbReference type="AlphaFoldDB" id="A0A1Y4ICD8"/>
<gene>
    <name evidence="4" type="ORF">B5F32_20310</name>
</gene>
<dbReference type="InterPro" id="IPR029044">
    <property type="entry name" value="Nucleotide-diphossugar_trans"/>
</dbReference>
<organism evidence="4 5">
    <name type="scientific">Parabacteroides distasonis</name>
    <dbReference type="NCBI Taxonomy" id="823"/>
    <lineage>
        <taxon>Bacteria</taxon>
        <taxon>Pseudomonadati</taxon>
        <taxon>Bacteroidota</taxon>
        <taxon>Bacteroidia</taxon>
        <taxon>Bacteroidales</taxon>
        <taxon>Tannerellaceae</taxon>
        <taxon>Parabacteroides</taxon>
    </lineage>
</organism>
<dbReference type="InterPro" id="IPR001173">
    <property type="entry name" value="Glyco_trans_2-like"/>
</dbReference>
<dbReference type="CDD" id="cd06420">
    <property type="entry name" value="GT2_Chondriotin_Pol_N"/>
    <property type="match status" value="1"/>
</dbReference>
<dbReference type="GO" id="GO:0016740">
    <property type="term" value="F:transferase activity"/>
    <property type="evidence" value="ECO:0007669"/>
    <property type="project" value="UniProtKB-KW"/>
</dbReference>
<dbReference type="PANTHER" id="PTHR43685:SF3">
    <property type="entry name" value="SLR2126 PROTEIN"/>
    <property type="match status" value="1"/>
</dbReference>
<dbReference type="PANTHER" id="PTHR43685">
    <property type="entry name" value="GLYCOSYLTRANSFERASE"/>
    <property type="match status" value="1"/>
</dbReference>
<dbReference type="Pfam" id="PF02709">
    <property type="entry name" value="Glyco_transf_7C"/>
    <property type="match status" value="1"/>
</dbReference>
<dbReference type="InterPro" id="IPR050834">
    <property type="entry name" value="Glycosyltransf_2"/>
</dbReference>